<dbReference type="EC" id="2.7.11.1" evidence="2"/>
<keyword evidence="6" id="KW-0418">Kinase</keyword>
<protein>
    <recommendedName>
        <fullName evidence="2">non-specific serine/threonine protein kinase</fullName>
        <ecNumber evidence="2">2.7.11.1</ecNumber>
    </recommendedName>
</protein>
<dbReference type="Proteomes" id="UP000197619">
    <property type="component" value="Unassembled WGS sequence"/>
</dbReference>
<dbReference type="Gene3D" id="1.10.510.10">
    <property type="entry name" value="Transferase(Phosphotransferase) domain 1"/>
    <property type="match status" value="1"/>
</dbReference>
<dbReference type="InterPro" id="IPR011009">
    <property type="entry name" value="Kinase-like_dom_sf"/>
</dbReference>
<keyword evidence="6" id="KW-0808">Transferase</keyword>
<organism evidence="6 7">
    <name type="scientific">Lonchura striata</name>
    <name type="common">white-rumped munia</name>
    <dbReference type="NCBI Taxonomy" id="40157"/>
    <lineage>
        <taxon>Eukaryota</taxon>
        <taxon>Metazoa</taxon>
        <taxon>Chordata</taxon>
        <taxon>Craniata</taxon>
        <taxon>Vertebrata</taxon>
        <taxon>Euteleostomi</taxon>
        <taxon>Archelosauria</taxon>
        <taxon>Archosauria</taxon>
        <taxon>Dinosauria</taxon>
        <taxon>Saurischia</taxon>
        <taxon>Theropoda</taxon>
        <taxon>Coelurosauria</taxon>
        <taxon>Aves</taxon>
        <taxon>Neognathae</taxon>
        <taxon>Neoaves</taxon>
        <taxon>Telluraves</taxon>
        <taxon>Australaves</taxon>
        <taxon>Passeriformes</taxon>
        <taxon>Passeroidea</taxon>
        <taxon>Estrildidae</taxon>
        <taxon>Estrildinae</taxon>
        <taxon>Lonchura</taxon>
    </lineage>
</organism>
<dbReference type="GO" id="GO:0004674">
    <property type="term" value="F:protein serine/threonine kinase activity"/>
    <property type="evidence" value="ECO:0007669"/>
    <property type="project" value="UniProtKB-EC"/>
</dbReference>
<evidence type="ECO:0000259" key="5">
    <source>
        <dbReference type="PROSITE" id="PS50011"/>
    </source>
</evidence>
<evidence type="ECO:0000256" key="4">
    <source>
        <dbReference type="ARBA" id="ARBA00022840"/>
    </source>
</evidence>
<feature type="domain" description="Protein kinase" evidence="5">
    <location>
        <begin position="1"/>
        <end position="115"/>
    </location>
</feature>
<dbReference type="SUPFAM" id="SSF56112">
    <property type="entry name" value="Protein kinase-like (PK-like)"/>
    <property type="match status" value="1"/>
</dbReference>
<keyword evidence="4" id="KW-0067">ATP-binding</keyword>
<comment type="similarity">
    <text evidence="1">Belongs to the protein kinase superfamily. STE Ser/Thr protein kinase family. STE20 subfamily.</text>
</comment>
<name>A0A218U8K9_9PASE</name>
<proteinExistence type="inferred from homology"/>
<sequence length="115" mass="13187">MEARLTLKYLEQCIKPWTPAPAQQVAIKIMSLQEKMSEELAVNEILVMRDSRNPNIVSYLDRLGYSHVYVALDICIYLVDAELWLVMEFMDGGTLFDVLRAVYLEEGEIGAVCRE</sequence>
<evidence type="ECO:0000256" key="3">
    <source>
        <dbReference type="ARBA" id="ARBA00022741"/>
    </source>
</evidence>
<keyword evidence="3" id="KW-0547">Nucleotide-binding</keyword>
<accession>A0A218U8K9</accession>
<evidence type="ECO:0000313" key="6">
    <source>
        <dbReference type="EMBL" id="OWK50043.1"/>
    </source>
</evidence>
<evidence type="ECO:0000256" key="1">
    <source>
        <dbReference type="ARBA" id="ARBA00008874"/>
    </source>
</evidence>
<feature type="non-terminal residue" evidence="6">
    <location>
        <position position="115"/>
    </location>
</feature>
<dbReference type="AlphaFoldDB" id="A0A218U8K9"/>
<gene>
    <name evidence="6" type="primary">PAK1_1</name>
    <name evidence="6" type="ORF">RLOC_00011727</name>
</gene>
<keyword evidence="7" id="KW-1185">Reference proteome</keyword>
<dbReference type="GO" id="GO:0005524">
    <property type="term" value="F:ATP binding"/>
    <property type="evidence" value="ECO:0007669"/>
    <property type="project" value="UniProtKB-KW"/>
</dbReference>
<dbReference type="EMBL" id="MUZQ01000630">
    <property type="protein sequence ID" value="OWK50043.1"/>
    <property type="molecule type" value="Genomic_DNA"/>
</dbReference>
<reference evidence="6 7" key="1">
    <citation type="submission" date="2017-05" db="EMBL/GenBank/DDBJ databases">
        <title>Genome of assembly of the Bengalese finch, Lonchura striata domestica.</title>
        <authorList>
            <person name="Colquitt B.M."/>
            <person name="Brainard M.S."/>
        </authorList>
    </citation>
    <scope>NUCLEOTIDE SEQUENCE [LARGE SCALE GENOMIC DNA]</scope>
    <source>
        <strain evidence="6">White83orange57</strain>
    </source>
</reference>
<evidence type="ECO:0000313" key="7">
    <source>
        <dbReference type="Proteomes" id="UP000197619"/>
    </source>
</evidence>
<dbReference type="InterPro" id="IPR051931">
    <property type="entry name" value="PAK3-like"/>
</dbReference>
<dbReference type="InterPro" id="IPR000719">
    <property type="entry name" value="Prot_kinase_dom"/>
</dbReference>
<evidence type="ECO:0000256" key="2">
    <source>
        <dbReference type="ARBA" id="ARBA00012513"/>
    </source>
</evidence>
<dbReference type="PANTHER" id="PTHR45832:SF22">
    <property type="entry name" value="SERINE_THREONINE-PROTEIN KINASE SAMKA-RELATED"/>
    <property type="match status" value="1"/>
</dbReference>
<dbReference type="PROSITE" id="PS50011">
    <property type="entry name" value="PROTEIN_KINASE_DOM"/>
    <property type="match status" value="1"/>
</dbReference>
<comment type="caution">
    <text evidence="6">The sequence shown here is derived from an EMBL/GenBank/DDBJ whole genome shotgun (WGS) entry which is preliminary data.</text>
</comment>
<dbReference type="PANTHER" id="PTHR45832">
    <property type="entry name" value="SERINE/THREONINE-PROTEIN KINASE SAMKA-RELATED-RELATED"/>
    <property type="match status" value="1"/>
</dbReference>
<dbReference type="Pfam" id="PF00069">
    <property type="entry name" value="Pkinase"/>
    <property type="match status" value="1"/>
</dbReference>